<dbReference type="OrthoDB" id="850529at2759"/>
<dbReference type="EMBL" id="BJWL01000322">
    <property type="protein sequence ID" value="GFS39075.1"/>
    <property type="molecule type" value="Genomic_DNA"/>
</dbReference>
<evidence type="ECO:0008006" key="8">
    <source>
        <dbReference type="Google" id="ProtNLM"/>
    </source>
</evidence>
<dbReference type="InterPro" id="IPR029472">
    <property type="entry name" value="Copia-like_N"/>
</dbReference>
<sequence>MSSDAAQSNPKIVPTASDNSLPFQITSFKLSGRNYLQWSRSVQLIIRGMGRFGYLDGSIPKPPSTDPSFDIWDIQNSMVMAWLLNSMDDTIAEMYLLYPTAKAIWDAVTLAYSDLEDSSQMFDLRHRSRNLRQDEGTVTQYFSSLTKLWQELDLFTQPAWTAAANNEIYRKLLAKERTYNFLTGLNPSLDDVRGRILSIKPLPSLDAIFSEVRREEQRRRIMLGGFPMASASSINSDASAMAARFPDSRGPRKPLWCDHCNRPHHTKETCWKLHGKPVDWVPRSQRKSDGSKPPVAAKSDAASSSSLTFTQAQLDQIGKLFSSSASLMAHGISSSTVNESATSGEFWIIDSGASEHMSSARTIFSSYSRYSGTRTVTLADGSVSPVVGIGTVTLSPNLLLHNVLFVPKLSYNLLSISKLTRDSDCVANISQNLCVFQDRDSGRTIGRAAEVAGLYYFLRADSQVRYCQVARGSVSSHRHHQIKLLHHRLGHPRSFNSSRSRNFKSGRSTITKKNATYLATNISCVTPVPNTSRPIEPFPLTYCRRKHVDTKSDPISPAPHLSASSSGSDYTELPQLDMPIALRKVQQLGYKQAHTDHTLFHHRVKDKIAILIVYVDDIIITGNNLEEMERIKKHLAATFEMKDLGKLRFFLGMEVARSKQGIFVSQRKYILDLLRDTGLMGCKPVDTPMDPNVKLETNPEDSPVDQGMFQRLVGRLIYLAHTRPDIAFPVSCISQFMHSPYQCHLDAANRVLKYLKGTPGRGLMFRKQATRNVEVFVDADWAGCLNDRRSTSGYCSFVFGNLVTWRSKKQPVVARSSAEAELRSTALGICEALWLKQLLEELHIPQQSPIIIWCDNKAAISISHNPVHHDRTKHVEIDRHFIKEKIDEGILKIFYVPTTQQAADILTKALFKPMFERLIDKLGMYNIYHLA</sequence>
<dbReference type="SUPFAM" id="SSF56672">
    <property type="entry name" value="DNA/RNA polymerases"/>
    <property type="match status" value="1"/>
</dbReference>
<dbReference type="InterPro" id="IPR043502">
    <property type="entry name" value="DNA/RNA_pol_sf"/>
</dbReference>
<dbReference type="InterPro" id="IPR054722">
    <property type="entry name" value="PolX-like_BBD"/>
</dbReference>
<evidence type="ECO:0000259" key="3">
    <source>
        <dbReference type="Pfam" id="PF07727"/>
    </source>
</evidence>
<accession>A0A7J0DNJ6</accession>
<keyword evidence="1" id="KW-0064">Aspartyl protease</keyword>
<organism evidence="6 7">
    <name type="scientific">Actinidia rufa</name>
    <dbReference type="NCBI Taxonomy" id="165716"/>
    <lineage>
        <taxon>Eukaryota</taxon>
        <taxon>Viridiplantae</taxon>
        <taxon>Streptophyta</taxon>
        <taxon>Embryophyta</taxon>
        <taxon>Tracheophyta</taxon>
        <taxon>Spermatophyta</taxon>
        <taxon>Magnoliopsida</taxon>
        <taxon>eudicotyledons</taxon>
        <taxon>Gunneridae</taxon>
        <taxon>Pentapetalae</taxon>
        <taxon>asterids</taxon>
        <taxon>Ericales</taxon>
        <taxon>Actinidiaceae</taxon>
        <taxon>Actinidia</taxon>
    </lineage>
</organism>
<feature type="region of interest" description="Disordered" evidence="2">
    <location>
        <begin position="281"/>
        <end position="302"/>
    </location>
</feature>
<dbReference type="CDD" id="cd09272">
    <property type="entry name" value="RNase_HI_RT_Ty1"/>
    <property type="match status" value="1"/>
</dbReference>
<keyword evidence="1" id="KW-0645">Protease</keyword>
<feature type="region of interest" description="Disordered" evidence="2">
    <location>
        <begin position="549"/>
        <end position="570"/>
    </location>
</feature>
<dbReference type="AlphaFoldDB" id="A0A7J0DNJ6"/>
<reference evidence="7" key="1">
    <citation type="submission" date="2019-07" db="EMBL/GenBank/DDBJ databases">
        <title>De Novo Assembly of kiwifruit Actinidia rufa.</title>
        <authorList>
            <person name="Sugita-Konishi S."/>
            <person name="Sato K."/>
            <person name="Mori E."/>
            <person name="Abe Y."/>
            <person name="Kisaki G."/>
            <person name="Hamano K."/>
            <person name="Suezawa K."/>
            <person name="Otani M."/>
            <person name="Fukuda T."/>
            <person name="Manabe T."/>
            <person name="Gomi K."/>
            <person name="Tabuchi M."/>
            <person name="Akimitsu K."/>
            <person name="Kataoka I."/>
        </authorList>
    </citation>
    <scope>NUCLEOTIDE SEQUENCE [LARGE SCALE GENOMIC DNA]</scope>
    <source>
        <strain evidence="7">cv. Fuchu</strain>
    </source>
</reference>
<name>A0A7J0DNJ6_9ERIC</name>
<protein>
    <recommendedName>
        <fullName evidence="8">Retrovirus-related Pol polyprotein from transposon RE1</fullName>
    </recommendedName>
</protein>
<dbReference type="Proteomes" id="UP000585474">
    <property type="component" value="Unassembled WGS sequence"/>
</dbReference>
<feature type="domain" description="Retrotransposon Copia-like N-terminal" evidence="4">
    <location>
        <begin position="23"/>
        <end position="63"/>
    </location>
</feature>
<feature type="domain" description="Reverse transcriptase Ty1/copia-type" evidence="3">
    <location>
        <begin position="585"/>
        <end position="689"/>
    </location>
</feature>
<evidence type="ECO:0000313" key="6">
    <source>
        <dbReference type="EMBL" id="GFS39075.1"/>
    </source>
</evidence>
<evidence type="ECO:0000256" key="1">
    <source>
        <dbReference type="ARBA" id="ARBA00022750"/>
    </source>
</evidence>
<dbReference type="PANTHER" id="PTHR11439">
    <property type="entry name" value="GAG-POL-RELATED RETROTRANSPOSON"/>
    <property type="match status" value="1"/>
</dbReference>
<gene>
    <name evidence="6" type="ORF">Acr_00g0061040</name>
</gene>
<feature type="domain" description="Retrovirus-related Pol polyprotein from transposon TNT 1-94-like beta-barrel" evidence="5">
    <location>
        <begin position="347"/>
        <end position="421"/>
    </location>
</feature>
<evidence type="ECO:0000259" key="5">
    <source>
        <dbReference type="Pfam" id="PF22936"/>
    </source>
</evidence>
<evidence type="ECO:0000313" key="7">
    <source>
        <dbReference type="Proteomes" id="UP000585474"/>
    </source>
</evidence>
<comment type="caution">
    <text evidence="6">The sequence shown here is derived from an EMBL/GenBank/DDBJ whole genome shotgun (WGS) entry which is preliminary data.</text>
</comment>
<dbReference type="Pfam" id="PF14244">
    <property type="entry name" value="Retrotran_gag_3"/>
    <property type="match status" value="1"/>
</dbReference>
<keyword evidence="1" id="KW-0378">Hydrolase</keyword>
<dbReference type="InterPro" id="IPR013103">
    <property type="entry name" value="RVT_2"/>
</dbReference>
<dbReference type="Pfam" id="PF22936">
    <property type="entry name" value="Pol_BBD"/>
    <property type="match status" value="1"/>
</dbReference>
<feature type="compositionally biased region" description="Low complexity" evidence="2">
    <location>
        <begin position="291"/>
        <end position="302"/>
    </location>
</feature>
<proteinExistence type="predicted"/>
<keyword evidence="7" id="KW-1185">Reference proteome</keyword>
<dbReference type="GO" id="GO:0004190">
    <property type="term" value="F:aspartic-type endopeptidase activity"/>
    <property type="evidence" value="ECO:0007669"/>
    <property type="project" value="UniProtKB-KW"/>
</dbReference>
<dbReference type="Pfam" id="PF07727">
    <property type="entry name" value="RVT_2"/>
    <property type="match status" value="1"/>
</dbReference>
<evidence type="ECO:0000259" key="4">
    <source>
        <dbReference type="Pfam" id="PF14244"/>
    </source>
</evidence>
<dbReference type="PANTHER" id="PTHR11439:SF440">
    <property type="entry name" value="INTEGRASE CATALYTIC DOMAIN-CONTAINING PROTEIN"/>
    <property type="match status" value="1"/>
</dbReference>
<evidence type="ECO:0000256" key="2">
    <source>
        <dbReference type="SAM" id="MobiDB-lite"/>
    </source>
</evidence>